<dbReference type="Proteomes" id="UP000224006">
    <property type="component" value="Chromosome I"/>
</dbReference>
<evidence type="ECO:0000256" key="1">
    <source>
        <dbReference type="ARBA" id="ARBA00012633"/>
    </source>
</evidence>
<evidence type="ECO:0000313" key="3">
    <source>
        <dbReference type="EMBL" id="PFH38499.1"/>
    </source>
</evidence>
<dbReference type="PANTHER" id="PTHR43028">
    <property type="entry name" value="3'(2'),5'-BISPHOSPHATE NUCLEOTIDASE 1"/>
    <property type="match status" value="1"/>
</dbReference>
<reference evidence="3 4" key="1">
    <citation type="submission" date="2017-09" db="EMBL/GenBank/DDBJ databases">
        <title>Genome sequencing of Besnoitia besnoiti strain Bb-Ger1.</title>
        <authorList>
            <person name="Schares G."/>
            <person name="Venepally P."/>
            <person name="Lorenzi H.A."/>
        </authorList>
    </citation>
    <scope>NUCLEOTIDE SEQUENCE [LARGE SCALE GENOMIC DNA]</scope>
    <source>
        <strain evidence="3 4">Bb-Ger1</strain>
    </source>
</reference>
<dbReference type="SUPFAM" id="SSF56655">
    <property type="entry name" value="Carbohydrate phosphatase"/>
    <property type="match status" value="1"/>
</dbReference>
<dbReference type="VEuPathDB" id="ToxoDB:BESB_008410"/>
<dbReference type="Gene3D" id="3.40.190.80">
    <property type="match status" value="1"/>
</dbReference>
<dbReference type="RefSeq" id="XP_029222508.1">
    <property type="nucleotide sequence ID" value="XM_029359595.1"/>
</dbReference>
<dbReference type="GeneID" id="40305903"/>
<comment type="caution">
    <text evidence="3">The sequence shown here is derived from an EMBL/GenBank/DDBJ whole genome shotgun (WGS) entry which is preliminary data.</text>
</comment>
<dbReference type="KEGG" id="bbes:BESB_008410"/>
<sequence>MGQAFSTANVSFCRTDIPASVLSILGGWDYDRICNAWASLIASDQAHTTPAGTPHAFLADLARLQRVTGLSKSEAEQIGQLFSIRSTPTPSAALTASRKRTEIHRQTTTEATAEAAGSAIYPLLEILVVTVVLGNLQRLTKLVLIFSLFDVKGEGRLTEAQFLLMCYFVFRGLAKAVKRPIPGYSSIEPLVLSTFDDLQDLQCGKGHSAVGSREGGHENRNTCAVAAVQARLVNDGSCPGYVPQRTNSGSVRPFGSRRMSHGEAEKTAALVEKLFVESERKQMPQLCCRREMTIGEFIKLTLKPGSAIDMVFKGLQSECALSVASYLAFRQSHQFQTRLFQNVFLVHQWLQDRAAQPTSNRHIRLTNLVSVCLDLAEKSADIVREVYNVIATDRRMALQGVVHLEVPPLCETGSTESQMGQARRMSSADLVAGDGDDDAASEADAADMSRKDRSKIPAYILTDLLVDHHMRRQLKYWWPDLRIQSASDGFPQKNQVFRKLMDVFSSRLFGNPVYGAARLKCRITYVEELKIQSVIQGGQEPWIEISATQGYDCGRGPPVRVMGEAKMQPVAICGDGGFMKLNEELDIELPDVRDNYYIILAVKCKVSDSDVVTVGHGSALLCDVASTKGWIDTTFHLSPSNSPPIYFTSERPRVACSFLLELARPPASGGVCVECSPSRLNGLDLIVGDVVHVDECTVSLHLENGHHSFSTSDANDMSSVAVSVGIAYRGKPVAGIAYFPFSEPLCMVSFTEYGVLSPAFWKDPTVSRIEVPARPPRQTKDRRQSVERRRDSSSMRLNISGGEWGSQQRTDSKDSVAAKALQFLAGDRRSTAPPSRARSTGNSLNPHPLPQTSTRRRNTSETSSPSQSGRSPPTRPSSFGKILTQSRCVIPTGHVPISLRYLDANECFLQPEEKHTRERPIILCSGKGGIGRIKPLLRDLGNGSALEIAAGMPLKVARLVRGEGDIAVEFNAARLWALCGSDAILRSVGGCLVDESGAELLYDNTLLKVSRTDVFAAVDRKIIKATFCGGGPAKT</sequence>
<evidence type="ECO:0000313" key="4">
    <source>
        <dbReference type="Proteomes" id="UP000224006"/>
    </source>
</evidence>
<evidence type="ECO:0000256" key="2">
    <source>
        <dbReference type="SAM" id="MobiDB-lite"/>
    </source>
</evidence>
<dbReference type="AlphaFoldDB" id="A0A2A9MKN2"/>
<accession>A0A2A9MKN2</accession>
<feature type="compositionally biased region" description="Acidic residues" evidence="2">
    <location>
        <begin position="434"/>
        <end position="445"/>
    </location>
</feature>
<feature type="compositionally biased region" description="Low complexity" evidence="2">
    <location>
        <begin position="831"/>
        <end position="840"/>
    </location>
</feature>
<dbReference type="EC" id="3.1.3.7" evidence="1"/>
<dbReference type="InterPro" id="IPR050725">
    <property type="entry name" value="CysQ/Inositol_MonoPase"/>
</dbReference>
<dbReference type="OrthoDB" id="191686at2759"/>
<proteinExistence type="predicted"/>
<feature type="compositionally biased region" description="Basic and acidic residues" evidence="2">
    <location>
        <begin position="778"/>
        <end position="793"/>
    </location>
</feature>
<gene>
    <name evidence="3" type="ORF">BESB_008410</name>
</gene>
<protein>
    <recommendedName>
        <fullName evidence="1">3'(2'),5'-bisphosphate nucleotidase</fullName>
        <ecNumber evidence="1">3.1.3.7</ecNumber>
    </recommendedName>
</protein>
<feature type="region of interest" description="Disordered" evidence="2">
    <location>
        <begin position="412"/>
        <end position="449"/>
    </location>
</feature>
<feature type="region of interest" description="Disordered" evidence="2">
    <location>
        <begin position="771"/>
        <end position="882"/>
    </location>
</feature>
<dbReference type="EMBL" id="NWUJ01000001">
    <property type="protein sequence ID" value="PFH38499.1"/>
    <property type="molecule type" value="Genomic_DNA"/>
</dbReference>
<dbReference type="STRING" id="94643.A0A2A9MKN2"/>
<organism evidence="3 4">
    <name type="scientific">Besnoitia besnoiti</name>
    <name type="common">Apicomplexan protozoan</name>
    <dbReference type="NCBI Taxonomy" id="94643"/>
    <lineage>
        <taxon>Eukaryota</taxon>
        <taxon>Sar</taxon>
        <taxon>Alveolata</taxon>
        <taxon>Apicomplexa</taxon>
        <taxon>Conoidasida</taxon>
        <taxon>Coccidia</taxon>
        <taxon>Eucoccidiorida</taxon>
        <taxon>Eimeriorina</taxon>
        <taxon>Sarcocystidae</taxon>
        <taxon>Besnoitia</taxon>
    </lineage>
</organism>
<dbReference type="GO" id="GO:0008441">
    <property type="term" value="F:3'(2'),5'-bisphosphate nucleotidase activity"/>
    <property type="evidence" value="ECO:0007669"/>
    <property type="project" value="UniProtKB-EC"/>
</dbReference>
<dbReference type="PANTHER" id="PTHR43028:SF5">
    <property type="entry name" value="3'(2'),5'-BISPHOSPHATE NUCLEOTIDASE 1"/>
    <property type="match status" value="1"/>
</dbReference>
<name>A0A2A9MKN2_BESBE</name>
<keyword evidence="4" id="KW-1185">Reference proteome</keyword>